<keyword evidence="16" id="KW-1185">Reference proteome</keyword>
<evidence type="ECO:0000313" key="15">
    <source>
        <dbReference type="EMBL" id="CAD5125307.1"/>
    </source>
</evidence>
<evidence type="ECO:0000256" key="9">
    <source>
        <dbReference type="ARBA" id="ARBA00023065"/>
    </source>
</evidence>
<name>A0A7I8WAY8_9ANNE</name>
<keyword evidence="2" id="KW-0813">Transport</keyword>
<evidence type="ECO:0000256" key="12">
    <source>
        <dbReference type="SAM" id="MobiDB-lite"/>
    </source>
</evidence>
<feature type="transmembrane region" description="Helical" evidence="13">
    <location>
        <begin position="254"/>
        <end position="272"/>
    </location>
</feature>
<evidence type="ECO:0000256" key="1">
    <source>
        <dbReference type="ARBA" id="ARBA00004141"/>
    </source>
</evidence>
<dbReference type="InterPro" id="IPR011333">
    <property type="entry name" value="SKP1/BTB/POZ_sf"/>
</dbReference>
<keyword evidence="10 13" id="KW-0472">Membrane</keyword>
<organism evidence="15 16">
    <name type="scientific">Dimorphilus gyrociliatus</name>
    <dbReference type="NCBI Taxonomy" id="2664684"/>
    <lineage>
        <taxon>Eukaryota</taxon>
        <taxon>Metazoa</taxon>
        <taxon>Spiralia</taxon>
        <taxon>Lophotrochozoa</taxon>
        <taxon>Annelida</taxon>
        <taxon>Polychaeta</taxon>
        <taxon>Polychaeta incertae sedis</taxon>
        <taxon>Dinophilidae</taxon>
        <taxon>Dimorphilus</taxon>
    </lineage>
</organism>
<dbReference type="FunFam" id="3.30.710.10:FF:000002">
    <property type="entry name" value="Potassium voltage-gated channel subfamily C member 2"/>
    <property type="match status" value="1"/>
</dbReference>
<dbReference type="Pfam" id="PF02214">
    <property type="entry name" value="BTB_2"/>
    <property type="match status" value="1"/>
</dbReference>
<dbReference type="FunFam" id="1.10.287.70:FF:000002">
    <property type="entry name" value="Potassium voltage-gated channel subfamily a member"/>
    <property type="match status" value="1"/>
</dbReference>
<proteinExistence type="predicted"/>
<reference evidence="15 16" key="1">
    <citation type="submission" date="2020-08" db="EMBL/GenBank/DDBJ databases">
        <authorList>
            <person name="Hejnol A."/>
        </authorList>
    </citation>
    <scope>NUCLEOTIDE SEQUENCE [LARGE SCALE GENOMIC DNA]</scope>
</reference>
<dbReference type="EMBL" id="CAJFCJ010000025">
    <property type="protein sequence ID" value="CAD5125307.1"/>
    <property type="molecule type" value="Genomic_DNA"/>
</dbReference>
<dbReference type="InterPro" id="IPR027359">
    <property type="entry name" value="Volt_channel_dom_sf"/>
</dbReference>
<dbReference type="PRINTS" id="PR01498">
    <property type="entry name" value="SHAWCHANNEL"/>
</dbReference>
<comment type="subcellular location">
    <subcellularLocation>
        <location evidence="1">Membrane</location>
        <topology evidence="1">Multi-pass membrane protein</topology>
    </subcellularLocation>
</comment>
<feature type="transmembrane region" description="Helical" evidence="13">
    <location>
        <begin position="326"/>
        <end position="345"/>
    </location>
</feature>
<dbReference type="InterPro" id="IPR005821">
    <property type="entry name" value="Ion_trans_dom"/>
</dbReference>
<protein>
    <submittedName>
        <fullName evidence="15">DgyrCDS13550</fullName>
    </submittedName>
</protein>
<dbReference type="InterPro" id="IPR003968">
    <property type="entry name" value="K_chnl_volt-dep_Kv"/>
</dbReference>
<dbReference type="GO" id="GO:0001508">
    <property type="term" value="P:action potential"/>
    <property type="evidence" value="ECO:0007669"/>
    <property type="project" value="TreeGrafter"/>
</dbReference>
<feature type="domain" description="BTB" evidence="14">
    <location>
        <begin position="31"/>
        <end position="134"/>
    </location>
</feature>
<dbReference type="InterPro" id="IPR003131">
    <property type="entry name" value="T1-type_BTB"/>
</dbReference>
<dbReference type="CDD" id="cd18379">
    <property type="entry name" value="BTB_POZ_Kv3_KCNC"/>
    <property type="match status" value="1"/>
</dbReference>
<dbReference type="GO" id="GO:0008076">
    <property type="term" value="C:voltage-gated potassium channel complex"/>
    <property type="evidence" value="ECO:0007669"/>
    <property type="project" value="InterPro"/>
</dbReference>
<feature type="transmembrane region" description="Helical" evidence="13">
    <location>
        <begin position="200"/>
        <end position="224"/>
    </location>
</feature>
<keyword evidence="9" id="KW-0406">Ion transport</keyword>
<dbReference type="Proteomes" id="UP000549394">
    <property type="component" value="Unassembled WGS sequence"/>
</dbReference>
<sequence length="518" mass="58042">MDEKSVKSRSLSLAPKCSLAPGGGASSKTENKVVINVGGIRYETYKSTLKNIPDSRLSWLTETTTQNCDYDPTTGEYFFDRHPGVFLMVLNYYRTGKLHAPTDICGPLFEDELNFWGIDENQIEPCCWMNYRTHRDAQDTLREFDGGDFEPSEDEESVSIAQRFGLSEDIIEKPLTRWQRTREKLWALLEEPYSSRGAQVFAFTSLFFVLVSILVLACETHVIFRVGNDNGSTNPNWTIREKNSNSRPHLALKIIEYVCVGFFILELTAKVAMTHFSGLKVLWHTLRASAKELVLLLIFLFLSCIVFSSLVYFAESVDDPAKNDFKNIPVAFWWAAVTLTTIGYGDIYPRTALGYIVGMVCALTGVLVLALPVPVIVNNFASYYSHAQAKLKLPKKRKKILVGAADALKTQTSLPESSITTENSIIQNKTDANGKFLPESESEKSGNSGVISVIFTDEFSVSPKRKIGSPTLKKTEEKRRRKPSITPVDIYQNGNPPISNGIKADKKIARRRSLMPLN</sequence>
<dbReference type="Gene3D" id="3.30.710.10">
    <property type="entry name" value="Potassium Channel Kv1.1, Chain A"/>
    <property type="match status" value="1"/>
</dbReference>
<keyword evidence="5" id="KW-0631">Potassium channel</keyword>
<evidence type="ECO:0000256" key="2">
    <source>
        <dbReference type="ARBA" id="ARBA00022448"/>
    </source>
</evidence>
<dbReference type="Gene3D" id="1.20.120.350">
    <property type="entry name" value="Voltage-gated potassium channels. Chain C"/>
    <property type="match status" value="1"/>
</dbReference>
<evidence type="ECO:0000256" key="7">
    <source>
        <dbReference type="ARBA" id="ARBA00022958"/>
    </source>
</evidence>
<dbReference type="SUPFAM" id="SSF54695">
    <property type="entry name" value="POZ domain"/>
    <property type="match status" value="1"/>
</dbReference>
<dbReference type="Pfam" id="PF00520">
    <property type="entry name" value="Ion_trans"/>
    <property type="match status" value="1"/>
</dbReference>
<feature type="region of interest" description="Disordered" evidence="12">
    <location>
        <begin position="466"/>
        <end position="518"/>
    </location>
</feature>
<feature type="transmembrane region" description="Helical" evidence="13">
    <location>
        <begin position="352"/>
        <end position="377"/>
    </location>
</feature>
<evidence type="ECO:0000313" key="16">
    <source>
        <dbReference type="Proteomes" id="UP000549394"/>
    </source>
</evidence>
<feature type="transmembrane region" description="Helical" evidence="13">
    <location>
        <begin position="293"/>
        <end position="314"/>
    </location>
</feature>
<dbReference type="GO" id="GO:0051260">
    <property type="term" value="P:protein homooligomerization"/>
    <property type="evidence" value="ECO:0007669"/>
    <property type="project" value="InterPro"/>
</dbReference>
<keyword evidence="11" id="KW-0407">Ion channel</keyword>
<evidence type="ECO:0000256" key="10">
    <source>
        <dbReference type="ARBA" id="ARBA00023136"/>
    </source>
</evidence>
<dbReference type="Gene3D" id="1.10.287.70">
    <property type="match status" value="1"/>
</dbReference>
<dbReference type="SUPFAM" id="SSF81324">
    <property type="entry name" value="Voltage-gated potassium channels"/>
    <property type="match status" value="1"/>
</dbReference>
<evidence type="ECO:0000256" key="11">
    <source>
        <dbReference type="ARBA" id="ARBA00023303"/>
    </source>
</evidence>
<evidence type="ECO:0000256" key="8">
    <source>
        <dbReference type="ARBA" id="ARBA00022989"/>
    </source>
</evidence>
<gene>
    <name evidence="15" type="ORF">DGYR_LOCUS12697</name>
</gene>
<feature type="compositionally biased region" description="Basic residues" evidence="12">
    <location>
        <begin position="508"/>
        <end position="518"/>
    </location>
</feature>
<comment type="caution">
    <text evidence="15">The sequence shown here is derived from an EMBL/GenBank/DDBJ whole genome shotgun (WGS) entry which is preliminary data.</text>
</comment>
<keyword evidence="7" id="KW-0630">Potassium</keyword>
<dbReference type="InterPro" id="IPR000210">
    <property type="entry name" value="BTB/POZ_dom"/>
</dbReference>
<dbReference type="InterPro" id="IPR028325">
    <property type="entry name" value="VG_K_chnl"/>
</dbReference>
<dbReference type="OrthoDB" id="415460at2759"/>
<evidence type="ECO:0000256" key="13">
    <source>
        <dbReference type="SAM" id="Phobius"/>
    </source>
</evidence>
<keyword evidence="6" id="KW-0851">Voltage-gated channel</keyword>
<keyword evidence="3" id="KW-0633">Potassium transport</keyword>
<dbReference type="InterPro" id="IPR003974">
    <property type="entry name" value="K_chnl_volt-dep_Kv3"/>
</dbReference>
<dbReference type="PANTHER" id="PTHR11537:SF252">
    <property type="entry name" value="POTASSIUM VOLTAGE-GATED CHANNEL PROTEIN SHAW"/>
    <property type="match status" value="1"/>
</dbReference>
<dbReference type="AlphaFoldDB" id="A0A7I8WAY8"/>
<dbReference type="SMART" id="SM00225">
    <property type="entry name" value="BTB"/>
    <property type="match status" value="1"/>
</dbReference>
<evidence type="ECO:0000259" key="14">
    <source>
        <dbReference type="SMART" id="SM00225"/>
    </source>
</evidence>
<keyword evidence="4 13" id="KW-0812">Transmembrane</keyword>
<accession>A0A7I8WAY8</accession>
<dbReference type="PANTHER" id="PTHR11537">
    <property type="entry name" value="VOLTAGE-GATED POTASSIUM CHANNEL"/>
    <property type="match status" value="1"/>
</dbReference>
<dbReference type="PRINTS" id="PR01491">
    <property type="entry name" value="KVCHANNEL"/>
</dbReference>
<evidence type="ECO:0000256" key="6">
    <source>
        <dbReference type="ARBA" id="ARBA00022882"/>
    </source>
</evidence>
<dbReference type="PRINTS" id="PR00169">
    <property type="entry name" value="KCHANNEL"/>
</dbReference>
<evidence type="ECO:0000256" key="5">
    <source>
        <dbReference type="ARBA" id="ARBA00022826"/>
    </source>
</evidence>
<evidence type="ECO:0000256" key="3">
    <source>
        <dbReference type="ARBA" id="ARBA00022538"/>
    </source>
</evidence>
<dbReference type="GO" id="GO:0005251">
    <property type="term" value="F:delayed rectifier potassium channel activity"/>
    <property type="evidence" value="ECO:0007669"/>
    <property type="project" value="TreeGrafter"/>
</dbReference>
<evidence type="ECO:0000256" key="4">
    <source>
        <dbReference type="ARBA" id="ARBA00022692"/>
    </source>
</evidence>
<keyword evidence="8 13" id="KW-1133">Transmembrane helix</keyword>